<feature type="compositionally biased region" description="Polar residues" evidence="1">
    <location>
        <begin position="84"/>
        <end position="101"/>
    </location>
</feature>
<dbReference type="AlphaFoldDB" id="A0AAV4UF74"/>
<evidence type="ECO:0000256" key="1">
    <source>
        <dbReference type="SAM" id="MobiDB-lite"/>
    </source>
</evidence>
<accession>A0AAV4UF74</accession>
<dbReference type="EMBL" id="BPLQ01011198">
    <property type="protein sequence ID" value="GIY56472.1"/>
    <property type="molecule type" value="Genomic_DNA"/>
</dbReference>
<dbReference type="Proteomes" id="UP001054837">
    <property type="component" value="Unassembled WGS sequence"/>
</dbReference>
<evidence type="ECO:0000313" key="2">
    <source>
        <dbReference type="EMBL" id="GIY56472.1"/>
    </source>
</evidence>
<gene>
    <name evidence="2" type="ORF">CDAR_62981</name>
</gene>
<reference evidence="2 3" key="1">
    <citation type="submission" date="2021-06" db="EMBL/GenBank/DDBJ databases">
        <title>Caerostris darwini draft genome.</title>
        <authorList>
            <person name="Kono N."/>
            <person name="Arakawa K."/>
        </authorList>
    </citation>
    <scope>NUCLEOTIDE SEQUENCE [LARGE SCALE GENOMIC DNA]</scope>
</reference>
<feature type="region of interest" description="Disordered" evidence="1">
    <location>
        <begin position="79"/>
        <end position="102"/>
    </location>
</feature>
<sequence length="110" mass="12876">MLWHSKKNIWVWRIRQQFVLGGLREEKREVLQLDPWRSCCRVRESSDPATHPRSPWWEQQQAVMVGLQFRTTRAAFRVPAPKSPRTTSGRGTRNSPLQNMIKNLHTLAAS</sequence>
<organism evidence="2 3">
    <name type="scientific">Caerostris darwini</name>
    <dbReference type="NCBI Taxonomy" id="1538125"/>
    <lineage>
        <taxon>Eukaryota</taxon>
        <taxon>Metazoa</taxon>
        <taxon>Ecdysozoa</taxon>
        <taxon>Arthropoda</taxon>
        <taxon>Chelicerata</taxon>
        <taxon>Arachnida</taxon>
        <taxon>Araneae</taxon>
        <taxon>Araneomorphae</taxon>
        <taxon>Entelegynae</taxon>
        <taxon>Araneoidea</taxon>
        <taxon>Araneidae</taxon>
        <taxon>Caerostris</taxon>
    </lineage>
</organism>
<comment type="caution">
    <text evidence="2">The sequence shown here is derived from an EMBL/GenBank/DDBJ whole genome shotgun (WGS) entry which is preliminary data.</text>
</comment>
<protein>
    <submittedName>
        <fullName evidence="2">Uncharacterized protein</fullName>
    </submittedName>
</protein>
<evidence type="ECO:0000313" key="3">
    <source>
        <dbReference type="Proteomes" id="UP001054837"/>
    </source>
</evidence>
<keyword evidence="3" id="KW-1185">Reference proteome</keyword>
<proteinExistence type="predicted"/>
<name>A0AAV4UF74_9ARAC</name>